<feature type="compositionally biased region" description="Polar residues" evidence="1">
    <location>
        <begin position="649"/>
        <end position="663"/>
    </location>
</feature>
<feature type="region of interest" description="Disordered" evidence="1">
    <location>
        <begin position="104"/>
        <end position="146"/>
    </location>
</feature>
<reference evidence="3" key="1">
    <citation type="journal article" date="2020" name="Stud. Mycol.">
        <title>101 Dothideomycetes genomes: a test case for predicting lifestyles and emergence of pathogens.</title>
        <authorList>
            <person name="Haridas S."/>
            <person name="Albert R."/>
            <person name="Binder M."/>
            <person name="Bloem J."/>
            <person name="Labutti K."/>
            <person name="Salamov A."/>
            <person name="Andreopoulos B."/>
            <person name="Baker S."/>
            <person name="Barry K."/>
            <person name="Bills G."/>
            <person name="Bluhm B."/>
            <person name="Cannon C."/>
            <person name="Castanera R."/>
            <person name="Culley D."/>
            <person name="Daum C."/>
            <person name="Ezra D."/>
            <person name="Gonzalez J."/>
            <person name="Henrissat B."/>
            <person name="Kuo A."/>
            <person name="Liang C."/>
            <person name="Lipzen A."/>
            <person name="Lutzoni F."/>
            <person name="Magnuson J."/>
            <person name="Mondo S."/>
            <person name="Nolan M."/>
            <person name="Ohm R."/>
            <person name="Pangilinan J."/>
            <person name="Park H.-J."/>
            <person name="Ramirez L."/>
            <person name="Alfaro M."/>
            <person name="Sun H."/>
            <person name="Tritt A."/>
            <person name="Yoshinaga Y."/>
            <person name="Zwiers L.-H."/>
            <person name="Turgeon B."/>
            <person name="Goodwin S."/>
            <person name="Spatafora J."/>
            <person name="Crous P."/>
            <person name="Grigoriev I."/>
        </authorList>
    </citation>
    <scope>NUCLEOTIDE SEQUENCE</scope>
    <source>
        <strain evidence="3">CBS 130266</strain>
    </source>
</reference>
<keyword evidence="2" id="KW-1133">Transmembrane helix</keyword>
<dbReference type="EMBL" id="MU007013">
    <property type="protein sequence ID" value="KAF2435558.1"/>
    <property type="molecule type" value="Genomic_DNA"/>
</dbReference>
<dbReference type="Proteomes" id="UP000800235">
    <property type="component" value="Unassembled WGS sequence"/>
</dbReference>
<comment type="caution">
    <text evidence="3">The sequence shown here is derived from an EMBL/GenBank/DDBJ whole genome shotgun (WGS) entry which is preliminary data.</text>
</comment>
<keyword evidence="4" id="KW-1185">Reference proteome</keyword>
<evidence type="ECO:0000313" key="4">
    <source>
        <dbReference type="Proteomes" id="UP000800235"/>
    </source>
</evidence>
<keyword evidence="2" id="KW-0472">Membrane</keyword>
<protein>
    <submittedName>
        <fullName evidence="3">Uncharacterized protein</fullName>
    </submittedName>
</protein>
<feature type="region of interest" description="Disordered" evidence="1">
    <location>
        <begin position="599"/>
        <end position="663"/>
    </location>
</feature>
<proteinExistence type="predicted"/>
<feature type="region of interest" description="Disordered" evidence="1">
    <location>
        <begin position="203"/>
        <end position="233"/>
    </location>
</feature>
<dbReference type="AlphaFoldDB" id="A0A9P4P2F0"/>
<name>A0A9P4P2F0_9PEZI</name>
<gene>
    <name evidence="3" type="ORF">EJ08DRAFT_342798</name>
</gene>
<evidence type="ECO:0000313" key="3">
    <source>
        <dbReference type="EMBL" id="KAF2435558.1"/>
    </source>
</evidence>
<evidence type="ECO:0000256" key="2">
    <source>
        <dbReference type="SAM" id="Phobius"/>
    </source>
</evidence>
<sequence>MVSCLVTRHKSFLKTLPSYVNTVSDEHQHSAVVDQFASAFNTRTRYSQHPCIIIPFSLSLFFFFTVNFAPPRKLTTLSYTNTIIFFPTSASTQITTIFSTSSTSDITLSGNSQRHGHELTRSQSAPPPSVTPISPLRPGAESMEPEVNSPVAVPRKLSMASSVSDPPINSSATFTVVADSSGNVSVMREEQTATTELITPGLSSSIASKSSDSEYENGIECSNQPASGRGEDQKVRQKLEPKMKYPAVHDPDSDMARMMINDQVSKNLLQQWIDWYTIGYYTRRKGRMSTFREKRTPPGKIFGCRVVGVDENVPIIARNSSRVPHVLYSLNHDPELENLDDKDRNMKAPKIHEVTIREQATASISAYQYAWNQIYALLESEHQKYPSFLKGIAHQKYHVWKSLADYTMSGDSITIEEMQNAFDSLQNTSAILSSEQDLRGDQLPTKGGPADRRGKKLRIAGKQHLKEPTRSVDLVFAEAVLPTASIAPLYFHDETPLSHAHGGTYLDHATLSPRAVVHSQPNSHIYGEADMPMPEGNLGHLVSLHAELRWKAWAGSKRKSTTDESGLTPIKRVGYMGKKLGKIVILKLGSALLSEVSIASGKHGKRKAEGDETEEPQASAKRLKSNRHKSAPFSPMKNPDTVPTGRNIHASQESGSVALTSPTTTYISGPAPLNQNAANQGVNKRTPWPELNTAYLNMIGRSYIIDDGSKNGRFRGRKKEGVNDLMAQYHARFKSHEEQARTYAAIQNCFDRMWARGALIGDIPAWCSEYFTDDSGQLSWIWPG</sequence>
<accession>A0A9P4P2F0</accession>
<feature type="compositionally biased region" description="Basic residues" evidence="1">
    <location>
        <begin position="621"/>
        <end position="630"/>
    </location>
</feature>
<organism evidence="3 4">
    <name type="scientific">Tothia fuscella</name>
    <dbReference type="NCBI Taxonomy" id="1048955"/>
    <lineage>
        <taxon>Eukaryota</taxon>
        <taxon>Fungi</taxon>
        <taxon>Dikarya</taxon>
        <taxon>Ascomycota</taxon>
        <taxon>Pezizomycotina</taxon>
        <taxon>Dothideomycetes</taxon>
        <taxon>Pleosporomycetidae</taxon>
        <taxon>Venturiales</taxon>
        <taxon>Cylindrosympodiaceae</taxon>
        <taxon>Tothia</taxon>
    </lineage>
</organism>
<keyword evidence="2" id="KW-0812">Transmembrane</keyword>
<feature type="transmembrane region" description="Helical" evidence="2">
    <location>
        <begin position="51"/>
        <end position="69"/>
    </location>
</feature>
<evidence type="ECO:0000256" key="1">
    <source>
        <dbReference type="SAM" id="MobiDB-lite"/>
    </source>
</evidence>